<feature type="transmembrane region" description="Helical" evidence="9">
    <location>
        <begin position="160"/>
        <end position="178"/>
    </location>
</feature>
<evidence type="ECO:0000313" key="13">
    <source>
        <dbReference type="Proteomes" id="UP000612362"/>
    </source>
</evidence>
<keyword evidence="7 9" id="KW-1133">Transmembrane helix</keyword>
<organism evidence="12 13">
    <name type="scientific">Ktedonospora formicarum</name>
    <dbReference type="NCBI Taxonomy" id="2778364"/>
    <lineage>
        <taxon>Bacteria</taxon>
        <taxon>Bacillati</taxon>
        <taxon>Chloroflexota</taxon>
        <taxon>Ktedonobacteria</taxon>
        <taxon>Ktedonobacterales</taxon>
        <taxon>Ktedonobacteraceae</taxon>
        <taxon>Ktedonospora</taxon>
    </lineage>
</organism>
<dbReference type="CDD" id="cd18584">
    <property type="entry name" value="ABC_6TM_AarD_CydD"/>
    <property type="match status" value="1"/>
</dbReference>
<feature type="transmembrane region" description="Helical" evidence="9">
    <location>
        <begin position="15"/>
        <end position="39"/>
    </location>
</feature>
<dbReference type="PROSITE" id="PS00211">
    <property type="entry name" value="ABC_TRANSPORTER_1"/>
    <property type="match status" value="1"/>
</dbReference>
<dbReference type="SMART" id="SM00382">
    <property type="entry name" value="AAA"/>
    <property type="match status" value="1"/>
</dbReference>
<dbReference type="InterPro" id="IPR003439">
    <property type="entry name" value="ABC_transporter-like_ATP-bd"/>
</dbReference>
<evidence type="ECO:0000256" key="8">
    <source>
        <dbReference type="ARBA" id="ARBA00023136"/>
    </source>
</evidence>
<evidence type="ECO:0000256" key="5">
    <source>
        <dbReference type="ARBA" id="ARBA00022741"/>
    </source>
</evidence>
<feature type="transmembrane region" description="Helical" evidence="9">
    <location>
        <begin position="59"/>
        <end position="83"/>
    </location>
</feature>
<dbReference type="InterPro" id="IPR036640">
    <property type="entry name" value="ABC1_TM_sf"/>
</dbReference>
<dbReference type="InterPro" id="IPR011527">
    <property type="entry name" value="ABC1_TM_dom"/>
</dbReference>
<dbReference type="InterPro" id="IPR017871">
    <property type="entry name" value="ABC_transporter-like_CS"/>
</dbReference>
<proteinExistence type="predicted"/>
<dbReference type="GO" id="GO:0005886">
    <property type="term" value="C:plasma membrane"/>
    <property type="evidence" value="ECO:0007669"/>
    <property type="project" value="UniProtKB-SubCell"/>
</dbReference>
<comment type="caution">
    <text evidence="12">The sequence shown here is derived from an EMBL/GenBank/DDBJ whole genome shotgun (WGS) entry which is preliminary data.</text>
</comment>
<dbReference type="InterPro" id="IPR014216">
    <property type="entry name" value="ABC_transptr_CydD"/>
</dbReference>
<dbReference type="EMBL" id="BNJF01000002">
    <property type="protein sequence ID" value="GHO46337.1"/>
    <property type="molecule type" value="Genomic_DNA"/>
</dbReference>
<keyword evidence="2" id="KW-0813">Transport</keyword>
<dbReference type="Pfam" id="PF00664">
    <property type="entry name" value="ABC_membrane"/>
    <property type="match status" value="1"/>
</dbReference>
<dbReference type="GO" id="GO:0042883">
    <property type="term" value="P:cysteine transport"/>
    <property type="evidence" value="ECO:0007669"/>
    <property type="project" value="InterPro"/>
</dbReference>
<dbReference type="InterPro" id="IPR039421">
    <property type="entry name" value="Type_1_exporter"/>
</dbReference>
<dbReference type="GO" id="GO:0016887">
    <property type="term" value="F:ATP hydrolysis activity"/>
    <property type="evidence" value="ECO:0007669"/>
    <property type="project" value="InterPro"/>
</dbReference>
<dbReference type="SUPFAM" id="SSF52540">
    <property type="entry name" value="P-loop containing nucleoside triphosphate hydrolases"/>
    <property type="match status" value="1"/>
</dbReference>
<dbReference type="PANTHER" id="PTHR24221">
    <property type="entry name" value="ATP-BINDING CASSETTE SUB-FAMILY B"/>
    <property type="match status" value="1"/>
</dbReference>
<dbReference type="PANTHER" id="PTHR24221:SF590">
    <property type="entry name" value="COMPONENT LINKED WITH THE ASSEMBLY OF CYTOCHROME' TRANSPORT TRANSMEMBRANE ATP-BINDING PROTEIN ABC TRANSPORTER CYDD-RELATED"/>
    <property type="match status" value="1"/>
</dbReference>
<evidence type="ECO:0000313" key="12">
    <source>
        <dbReference type="EMBL" id="GHO46337.1"/>
    </source>
</evidence>
<dbReference type="PROSITE" id="PS50893">
    <property type="entry name" value="ABC_TRANSPORTER_2"/>
    <property type="match status" value="1"/>
</dbReference>
<evidence type="ECO:0000259" key="11">
    <source>
        <dbReference type="PROSITE" id="PS50929"/>
    </source>
</evidence>
<dbReference type="FunFam" id="3.40.50.300:FF:000221">
    <property type="entry name" value="Multidrug ABC transporter ATP-binding protein"/>
    <property type="match status" value="1"/>
</dbReference>
<keyword evidence="5" id="KW-0547">Nucleotide-binding</keyword>
<dbReference type="Gene3D" id="1.20.1560.10">
    <property type="entry name" value="ABC transporter type 1, transmembrane domain"/>
    <property type="match status" value="1"/>
</dbReference>
<evidence type="ECO:0000256" key="3">
    <source>
        <dbReference type="ARBA" id="ARBA00022475"/>
    </source>
</evidence>
<comment type="subcellular location">
    <subcellularLocation>
        <location evidence="1">Cell membrane</location>
        <topology evidence="1">Multi-pass membrane protein</topology>
    </subcellularLocation>
</comment>
<dbReference type="NCBIfam" id="TIGR02857">
    <property type="entry name" value="CydD"/>
    <property type="match status" value="1"/>
</dbReference>
<dbReference type="Proteomes" id="UP000612362">
    <property type="component" value="Unassembled WGS sequence"/>
</dbReference>
<evidence type="ECO:0000256" key="1">
    <source>
        <dbReference type="ARBA" id="ARBA00004651"/>
    </source>
</evidence>
<feature type="domain" description="ABC transmembrane type-1" evidence="11">
    <location>
        <begin position="21"/>
        <end position="302"/>
    </location>
</feature>
<dbReference type="SUPFAM" id="SSF90123">
    <property type="entry name" value="ABC transporter transmembrane region"/>
    <property type="match status" value="1"/>
</dbReference>
<dbReference type="PROSITE" id="PS50929">
    <property type="entry name" value="ABC_TM1F"/>
    <property type="match status" value="1"/>
</dbReference>
<dbReference type="RefSeq" id="WP_220195720.1">
    <property type="nucleotide sequence ID" value="NZ_BNJF01000002.1"/>
</dbReference>
<keyword evidence="8 9" id="KW-0472">Membrane</keyword>
<keyword evidence="3" id="KW-1003">Cell membrane</keyword>
<keyword evidence="13" id="KW-1185">Reference proteome</keyword>
<protein>
    <submittedName>
        <fullName evidence="12">Thiol reductant ABC exporter subunit CydD</fullName>
    </submittedName>
</protein>
<feature type="domain" description="ABC transporter" evidence="10">
    <location>
        <begin position="335"/>
        <end position="573"/>
    </location>
</feature>
<accession>A0A8J3HY40</accession>
<evidence type="ECO:0000256" key="6">
    <source>
        <dbReference type="ARBA" id="ARBA00022840"/>
    </source>
</evidence>
<evidence type="ECO:0000259" key="10">
    <source>
        <dbReference type="PROSITE" id="PS50893"/>
    </source>
</evidence>
<evidence type="ECO:0000256" key="2">
    <source>
        <dbReference type="ARBA" id="ARBA00022448"/>
    </source>
</evidence>
<dbReference type="Pfam" id="PF00005">
    <property type="entry name" value="ABC_tran"/>
    <property type="match status" value="1"/>
</dbReference>
<reference evidence="12" key="1">
    <citation type="submission" date="2020-10" db="EMBL/GenBank/DDBJ databases">
        <title>Taxonomic study of unclassified bacteria belonging to the class Ktedonobacteria.</title>
        <authorList>
            <person name="Yabe S."/>
            <person name="Wang C.M."/>
            <person name="Zheng Y."/>
            <person name="Sakai Y."/>
            <person name="Cavaletti L."/>
            <person name="Monciardini P."/>
            <person name="Donadio S."/>
        </authorList>
    </citation>
    <scope>NUCLEOTIDE SEQUENCE</scope>
    <source>
        <strain evidence="12">SOSP1-1</strain>
    </source>
</reference>
<dbReference type="InterPro" id="IPR003593">
    <property type="entry name" value="AAA+_ATPase"/>
</dbReference>
<dbReference type="InterPro" id="IPR027417">
    <property type="entry name" value="P-loop_NTPase"/>
</dbReference>
<sequence>MKVYRRLFRYTPRAALYLASMILVALLTGLLIVAQSYGITQTIQQVFLKGQTLEQVLKLLLAIGVVMLARALLPWFSEFIAGYTASKARAAIREQAMRHLFALGPAYTSGERSGEIANTLSDGVEALDAFYSQLLPQMIITVVVPVMILIVVFACDVLSGIVLLVTLPVLPIFMILIGKSADTLTKKQWRTMNQMSAHFLDVLQGLATLKLFNRSRAQSEIVGRISERYRVLTMKVLRLAFLSSFIMEMGATISVALVAVEIGLRLLYGTIPFEYAFLVLLLAPEYYQPLRTIGTRFHSSMNSTAAAERLFAILDKPVPKTTEPTSEPLEEPRTLRFNDVSFAYQLEDGEARQALSHVSFEVRRGQKIALVGPSGAGKSTLASLLLRFIEPQSGQILVNKTPLTDLSTQQWRQQMAWIPQRPYLFDDSIAENIRFGRPGANMEEVIAAARHAGIHDFIETLPQGYGTPIGERGALLSGGQIQRISLARAFLKQAPILLLDEATANLDSQHEDQIVEELDTLTRDHILFIIAHRLNTVRQADRILVFDKGQVVEDGTHSQLLAHNGLYCQLLAAYKRGEKEVQA</sequence>
<evidence type="ECO:0000256" key="4">
    <source>
        <dbReference type="ARBA" id="ARBA00022692"/>
    </source>
</evidence>
<keyword evidence="4 9" id="KW-0812">Transmembrane</keyword>
<feature type="transmembrane region" description="Helical" evidence="9">
    <location>
        <begin position="236"/>
        <end position="260"/>
    </location>
</feature>
<evidence type="ECO:0000256" key="9">
    <source>
        <dbReference type="SAM" id="Phobius"/>
    </source>
</evidence>
<dbReference type="Gene3D" id="3.40.50.300">
    <property type="entry name" value="P-loop containing nucleotide triphosphate hydrolases"/>
    <property type="match status" value="1"/>
</dbReference>
<evidence type="ECO:0000256" key="7">
    <source>
        <dbReference type="ARBA" id="ARBA00022989"/>
    </source>
</evidence>
<gene>
    <name evidence="12" type="ORF">KSX_45000</name>
</gene>
<dbReference type="GO" id="GO:0005524">
    <property type="term" value="F:ATP binding"/>
    <property type="evidence" value="ECO:0007669"/>
    <property type="project" value="UniProtKB-KW"/>
</dbReference>
<dbReference type="GO" id="GO:0140359">
    <property type="term" value="F:ABC-type transporter activity"/>
    <property type="evidence" value="ECO:0007669"/>
    <property type="project" value="InterPro"/>
</dbReference>
<feature type="transmembrane region" description="Helical" evidence="9">
    <location>
        <begin position="134"/>
        <end position="154"/>
    </location>
</feature>
<keyword evidence="6" id="KW-0067">ATP-binding</keyword>
<dbReference type="AlphaFoldDB" id="A0A8J3HY40"/>
<name>A0A8J3HY40_9CHLR</name>